<evidence type="ECO:0000259" key="3">
    <source>
        <dbReference type="PROSITE" id="PS51719"/>
    </source>
</evidence>
<keyword evidence="1" id="KW-0547">Nucleotide-binding</keyword>
<dbReference type="Pfam" id="PF00735">
    <property type="entry name" value="Septin"/>
    <property type="match status" value="3"/>
</dbReference>
<comment type="caution">
    <text evidence="4">The sequence shown here is derived from an EMBL/GenBank/DDBJ whole genome shotgun (WGS) entry which is preliminary data.</text>
</comment>
<comment type="similarity">
    <text evidence="1">Belongs to the TRAFAC class TrmE-Era-EngA-EngB-Septin-like GTPase superfamily. Septin GTPase family.</text>
</comment>
<feature type="compositionally biased region" description="Polar residues" evidence="2">
    <location>
        <begin position="186"/>
        <end position="215"/>
    </location>
</feature>
<gene>
    <name evidence="4" type="ORF">C1H76_4719</name>
</gene>
<sequence>MDDFTPPAPAQSPQQPSVHSRKISDVPPPLPPPPTDIPADYRASTISQRPSTATDTMTGRRNHSRGPSREENGTTLDPITPEEGTSRQRRGSFGFLSRTKSRSHEVPVVTTSDGHTMLRKQKLRDQEERFRQSREAREARPPPVLPSPSPLPVINTFGGEDSRPDSVAIISNKASNFSRPGPYPANTMSPSTSMPILNKSPMQQQRTSPSMSDLSQDGRAGSYGDPRSRMDSMNGKHYSVASTAATGNYQSPRRMRRRKDPTPFNILVIGAKSSGKSSLIDFLKTSLALPPEKQHQSMMTPKVSASEGAFTSHYLEADFDGERVGVTLWDSLGLEKNMVDLQVREMISFIESKFEDTFTEESKVNRAPGTKDSHIHCVLLVLDPANLDSNLLASKAQANGNAFAQARGPSGLSTDLDMQVMKGLQNKTTVIPVISKADTLTGPHMEYLKRSVWNSIQSEKLDPLDALGLEESESEDAGDDDFSDASSQSEHDPLPIQSTSSSVSGDHKHSRLDDSDASSGPHDISPAAKSRSTITTPSPGQPLKRPGSRGASRSMTPGAATTGPDVPMEDVYIPFSLLSPDPYELNAVGRRFPWGMADPYNEDHCDFVRLRDSIFSEWRAELRAASRERWYEMWREQRLAVGKGRVRQAGGVTPTSAVPREGRVGSAGERGMSAGQGERGMSAGQGERGMSAAQNERGLGLQASPTGGFSGQRPVTSGGRGGY</sequence>
<feature type="compositionally biased region" description="Acidic residues" evidence="2">
    <location>
        <begin position="471"/>
        <end position="483"/>
    </location>
</feature>
<feature type="region of interest" description="Disordered" evidence="2">
    <location>
        <begin position="1"/>
        <end position="234"/>
    </location>
</feature>
<feature type="compositionally biased region" description="Pro residues" evidence="2">
    <location>
        <begin position="1"/>
        <end position="10"/>
    </location>
</feature>
<proteinExistence type="inferred from homology"/>
<feature type="compositionally biased region" description="Pro residues" evidence="2">
    <location>
        <begin position="141"/>
        <end position="151"/>
    </location>
</feature>
<keyword evidence="1" id="KW-0342">GTP-binding</keyword>
<organism evidence="4 5">
    <name type="scientific">Elsinoe australis</name>
    <dbReference type="NCBI Taxonomy" id="40998"/>
    <lineage>
        <taxon>Eukaryota</taxon>
        <taxon>Fungi</taxon>
        <taxon>Dikarya</taxon>
        <taxon>Ascomycota</taxon>
        <taxon>Pezizomycotina</taxon>
        <taxon>Dothideomycetes</taxon>
        <taxon>Dothideomycetidae</taxon>
        <taxon>Myriangiales</taxon>
        <taxon>Elsinoaceae</taxon>
        <taxon>Elsinoe</taxon>
    </lineage>
</organism>
<reference evidence="4 5" key="1">
    <citation type="submission" date="2018-02" db="EMBL/GenBank/DDBJ databases">
        <title>Draft genome sequences of Elsinoe sp., causing black scab on jojoba.</title>
        <authorList>
            <person name="Stodart B."/>
            <person name="Jeffress S."/>
            <person name="Ash G."/>
            <person name="Arun Chinnappa K."/>
        </authorList>
    </citation>
    <scope>NUCLEOTIDE SEQUENCE [LARGE SCALE GENOMIC DNA]</scope>
    <source>
        <strain evidence="4 5">Hillstone_2</strain>
    </source>
</reference>
<dbReference type="Gene3D" id="3.40.50.300">
    <property type="entry name" value="P-loop containing nucleotide triphosphate hydrolases"/>
    <property type="match status" value="1"/>
</dbReference>
<feature type="region of interest" description="Disordered" evidence="2">
    <location>
        <begin position="471"/>
        <end position="567"/>
    </location>
</feature>
<dbReference type="InterPro" id="IPR030379">
    <property type="entry name" value="G_SEPTIN_dom"/>
</dbReference>
<protein>
    <submittedName>
        <fullName evidence="4">Septin-like protein 3</fullName>
    </submittedName>
</protein>
<dbReference type="Proteomes" id="UP000308133">
    <property type="component" value="Unassembled WGS sequence"/>
</dbReference>
<dbReference type="AlphaFoldDB" id="A0A4U7B6G4"/>
<feature type="compositionally biased region" description="Basic and acidic residues" evidence="2">
    <location>
        <begin position="123"/>
        <end position="140"/>
    </location>
</feature>
<dbReference type="InterPro" id="IPR027417">
    <property type="entry name" value="P-loop_NTPase"/>
</dbReference>
<dbReference type="PANTHER" id="PTHR18884">
    <property type="entry name" value="SEPTIN"/>
    <property type="match status" value="1"/>
</dbReference>
<name>A0A4U7B6G4_9PEZI</name>
<feature type="compositionally biased region" description="Pro residues" evidence="2">
    <location>
        <begin position="26"/>
        <end position="36"/>
    </location>
</feature>
<dbReference type="GO" id="GO:0005525">
    <property type="term" value="F:GTP binding"/>
    <property type="evidence" value="ECO:0007669"/>
    <property type="project" value="UniProtKB-KW"/>
</dbReference>
<evidence type="ECO:0000313" key="4">
    <source>
        <dbReference type="EMBL" id="TKX23067.1"/>
    </source>
</evidence>
<feature type="compositionally biased region" description="Basic and acidic residues" evidence="2">
    <location>
        <begin position="505"/>
        <end position="514"/>
    </location>
</feature>
<dbReference type="SUPFAM" id="SSF52540">
    <property type="entry name" value="P-loop containing nucleoside triphosphate hydrolases"/>
    <property type="match status" value="1"/>
</dbReference>
<dbReference type="EMBL" id="PTQR01000058">
    <property type="protein sequence ID" value="TKX23067.1"/>
    <property type="molecule type" value="Genomic_DNA"/>
</dbReference>
<dbReference type="PROSITE" id="PS51719">
    <property type="entry name" value="G_SEPTIN"/>
    <property type="match status" value="1"/>
</dbReference>
<evidence type="ECO:0000256" key="1">
    <source>
        <dbReference type="RuleBase" id="RU004560"/>
    </source>
</evidence>
<feature type="region of interest" description="Disordered" evidence="2">
    <location>
        <begin position="645"/>
        <end position="723"/>
    </location>
</feature>
<evidence type="ECO:0000313" key="5">
    <source>
        <dbReference type="Proteomes" id="UP000308133"/>
    </source>
</evidence>
<evidence type="ECO:0000256" key="2">
    <source>
        <dbReference type="SAM" id="MobiDB-lite"/>
    </source>
</evidence>
<feature type="compositionally biased region" description="Polar residues" evidence="2">
    <location>
        <begin position="44"/>
        <end position="59"/>
    </location>
</feature>
<accession>A0A4U7B6G4</accession>
<feature type="domain" description="Septin-type G" evidence="3">
    <location>
        <begin position="260"/>
        <end position="641"/>
    </location>
</feature>